<reference evidence="2" key="2">
    <citation type="submission" date="2021-08" db="EMBL/GenBank/DDBJ databases">
        <authorList>
            <person name="Tani A."/>
            <person name="Ola A."/>
            <person name="Ogura Y."/>
            <person name="Katsura K."/>
            <person name="Hayashi T."/>
        </authorList>
    </citation>
    <scope>NUCLEOTIDE SEQUENCE</scope>
    <source>
        <strain evidence="2">NBRC 103626</strain>
    </source>
</reference>
<dbReference type="AlphaFoldDB" id="A0AA37HNL6"/>
<feature type="transmembrane region" description="Helical" evidence="1">
    <location>
        <begin position="28"/>
        <end position="48"/>
    </location>
</feature>
<protein>
    <submittedName>
        <fullName evidence="2">Uncharacterized protein</fullName>
    </submittedName>
</protein>
<dbReference type="Proteomes" id="UP001055108">
    <property type="component" value="Unassembled WGS sequence"/>
</dbReference>
<accession>A0AA37HNL6</accession>
<gene>
    <name evidence="2" type="ORF">NBEOAGPD_2343</name>
</gene>
<keyword evidence="1" id="KW-1133">Transmembrane helix</keyword>
<organism evidence="2 3">
    <name type="scientific">Methylobacterium gregans</name>
    <dbReference type="NCBI Taxonomy" id="374424"/>
    <lineage>
        <taxon>Bacteria</taxon>
        <taxon>Pseudomonadati</taxon>
        <taxon>Pseudomonadota</taxon>
        <taxon>Alphaproteobacteria</taxon>
        <taxon>Hyphomicrobiales</taxon>
        <taxon>Methylobacteriaceae</taxon>
        <taxon>Methylobacterium</taxon>
    </lineage>
</organism>
<dbReference type="EMBL" id="BPQM01000053">
    <property type="protein sequence ID" value="GJD79122.1"/>
    <property type="molecule type" value="Genomic_DNA"/>
</dbReference>
<keyword evidence="3" id="KW-1185">Reference proteome</keyword>
<evidence type="ECO:0000313" key="3">
    <source>
        <dbReference type="Proteomes" id="UP001055108"/>
    </source>
</evidence>
<proteinExistence type="predicted"/>
<keyword evidence="1" id="KW-0472">Membrane</keyword>
<evidence type="ECO:0000313" key="2">
    <source>
        <dbReference type="EMBL" id="GJD79122.1"/>
    </source>
</evidence>
<evidence type="ECO:0000256" key="1">
    <source>
        <dbReference type="SAM" id="Phobius"/>
    </source>
</evidence>
<dbReference type="RefSeq" id="WP_238303027.1">
    <property type="nucleotide sequence ID" value="NZ_BPQM01000053.1"/>
</dbReference>
<keyword evidence="1" id="KW-0812">Transmembrane</keyword>
<comment type="caution">
    <text evidence="2">The sequence shown here is derived from an EMBL/GenBank/DDBJ whole genome shotgun (WGS) entry which is preliminary data.</text>
</comment>
<sequence length="53" mass="5760">MPDTPQDPATSRTVAYSEQAKRQSFQTIAIIAGLILFIMVVFGFLFGAGRLIA</sequence>
<name>A0AA37HNL6_9HYPH</name>
<reference evidence="2" key="1">
    <citation type="journal article" date="2016" name="Front. Microbiol.">
        <title>Genome Sequence of the Piezophilic, Mesophilic Sulfate-Reducing Bacterium Desulfovibrio indicus J2T.</title>
        <authorList>
            <person name="Cao J."/>
            <person name="Maignien L."/>
            <person name="Shao Z."/>
            <person name="Alain K."/>
            <person name="Jebbar M."/>
        </authorList>
    </citation>
    <scope>NUCLEOTIDE SEQUENCE</scope>
    <source>
        <strain evidence="2">NBRC 103626</strain>
    </source>
</reference>